<feature type="domain" description="Quinolinate phosphoribosyl transferase C-terminal" evidence="3">
    <location>
        <begin position="130"/>
        <end position="318"/>
    </location>
</feature>
<evidence type="ECO:0000313" key="5">
    <source>
        <dbReference type="EMBL" id="SMB92944.1"/>
    </source>
</evidence>
<evidence type="ECO:0000313" key="6">
    <source>
        <dbReference type="Proteomes" id="UP000192731"/>
    </source>
</evidence>
<organism evidence="5 6">
    <name type="scientific">Desulfonispora thiosulfatigenes DSM 11270</name>
    <dbReference type="NCBI Taxonomy" id="656914"/>
    <lineage>
        <taxon>Bacteria</taxon>
        <taxon>Bacillati</taxon>
        <taxon>Bacillota</taxon>
        <taxon>Clostridia</taxon>
        <taxon>Eubacteriales</taxon>
        <taxon>Peptococcaceae</taxon>
        <taxon>Desulfonispora</taxon>
    </lineage>
</organism>
<gene>
    <name evidence="5" type="ORF">SAMN00017405_2127</name>
</gene>
<dbReference type="GO" id="GO:0009435">
    <property type="term" value="P:NAD+ biosynthetic process"/>
    <property type="evidence" value="ECO:0007669"/>
    <property type="project" value="InterPro"/>
</dbReference>
<dbReference type="InterPro" id="IPR053190">
    <property type="entry name" value="NAPRTase-like"/>
</dbReference>
<dbReference type="InterPro" id="IPR013785">
    <property type="entry name" value="Aldolase_TIM"/>
</dbReference>
<protein>
    <submittedName>
        <fullName evidence="5">Nicotinate phosphoribosyltransferase</fullName>
    </submittedName>
</protein>
<comment type="catalytic activity">
    <reaction evidence="2">
        <text>nicotinate beta-D-ribonucleotide + CO2 + diphosphate = quinolinate + 5-phospho-alpha-D-ribose 1-diphosphate + 2 H(+)</text>
        <dbReference type="Rhea" id="RHEA:12733"/>
        <dbReference type="ChEBI" id="CHEBI:15378"/>
        <dbReference type="ChEBI" id="CHEBI:16526"/>
        <dbReference type="ChEBI" id="CHEBI:29959"/>
        <dbReference type="ChEBI" id="CHEBI:33019"/>
        <dbReference type="ChEBI" id="CHEBI:57502"/>
        <dbReference type="ChEBI" id="CHEBI:58017"/>
        <dbReference type="EC" id="2.4.2.19"/>
    </reaction>
</comment>
<sequence length="346" mass="37435">MPENKLMSLDQVNNFKVSEDRVLFSATHEEILNGATTDIYFVKTHEILKNMGKDDIEVVAEVFARKSGVFCGLPEAMSLLKDSDVEIWALPEGETFERKEVLMRIKGSYGEFGLFETPLLGILASSSGWATAAREIKEVSGDKMSLVFGARHVHPAIAPVMERSALVGGVDGASCILGAKLGGKEPKGTVPHAIFLIVGDTVEVAKAYDDLMPEGEPRLVLVDTFKDEAEESLRVAEALGKRLNGIRLDTPSERGGVTPALVREIRARLDLAGFEHVQIFASGGLTPDRIKDLKEAGVESFGVGSYISGARAIDMTMDLKEIGGKSIAKRGRIPGITPTDRLVKLK</sequence>
<dbReference type="InterPro" id="IPR037128">
    <property type="entry name" value="Quinolinate_PRibosylTase_N_sf"/>
</dbReference>
<evidence type="ECO:0000256" key="2">
    <source>
        <dbReference type="ARBA" id="ARBA00047445"/>
    </source>
</evidence>
<dbReference type="Proteomes" id="UP000192731">
    <property type="component" value="Unassembled WGS sequence"/>
</dbReference>
<dbReference type="EMBL" id="FWWT01000021">
    <property type="protein sequence ID" value="SMB92944.1"/>
    <property type="molecule type" value="Genomic_DNA"/>
</dbReference>
<dbReference type="RefSeq" id="WP_084053768.1">
    <property type="nucleotide sequence ID" value="NZ_FWWT01000021.1"/>
</dbReference>
<dbReference type="InterPro" id="IPR002638">
    <property type="entry name" value="Quinolinate_PRibosylTrfase_C"/>
</dbReference>
<keyword evidence="5" id="KW-0328">Glycosyltransferase</keyword>
<proteinExistence type="predicted"/>
<dbReference type="AlphaFoldDB" id="A0A1W1VJ36"/>
<dbReference type="STRING" id="656914.SAMN00017405_2127"/>
<keyword evidence="6" id="KW-1185">Reference proteome</keyword>
<dbReference type="SUPFAM" id="SSF54675">
    <property type="entry name" value="Nicotinate/Quinolinate PRTase N-terminal domain-like"/>
    <property type="match status" value="1"/>
</dbReference>
<accession>A0A1W1VJ36</accession>
<dbReference type="PANTHER" id="PTHR43202">
    <property type="entry name" value="NICOTINATE-NUCLEOTIDE PYROPHOSPHORYLASE"/>
    <property type="match status" value="1"/>
</dbReference>
<evidence type="ECO:0000256" key="1">
    <source>
        <dbReference type="ARBA" id="ARBA00022679"/>
    </source>
</evidence>
<reference evidence="5 6" key="1">
    <citation type="submission" date="2017-04" db="EMBL/GenBank/DDBJ databases">
        <authorList>
            <person name="Afonso C.L."/>
            <person name="Miller P.J."/>
            <person name="Scott M.A."/>
            <person name="Spackman E."/>
            <person name="Goraichik I."/>
            <person name="Dimitrov K.M."/>
            <person name="Suarez D.L."/>
            <person name="Swayne D.E."/>
        </authorList>
    </citation>
    <scope>NUCLEOTIDE SEQUENCE [LARGE SCALE GENOMIC DNA]</scope>
    <source>
        <strain evidence="5 6">DSM 11270</strain>
    </source>
</reference>
<dbReference type="SUPFAM" id="SSF51690">
    <property type="entry name" value="Nicotinate/Quinolinate PRTase C-terminal domain-like"/>
    <property type="match status" value="1"/>
</dbReference>
<dbReference type="Gene3D" id="3.90.1170.20">
    <property type="entry name" value="Quinolinate phosphoribosyl transferase, N-terminal domain"/>
    <property type="match status" value="1"/>
</dbReference>
<dbReference type="OrthoDB" id="9770610at2"/>
<name>A0A1W1VJ36_DESTI</name>
<dbReference type="InterPro" id="IPR036068">
    <property type="entry name" value="Nicotinate_pribotase-like_C"/>
</dbReference>
<evidence type="ECO:0000259" key="4">
    <source>
        <dbReference type="Pfam" id="PF02749"/>
    </source>
</evidence>
<dbReference type="InterPro" id="IPR022412">
    <property type="entry name" value="Quinolinate_PRibosylTrfase_N"/>
</dbReference>
<keyword evidence="1 5" id="KW-0808">Transferase</keyword>
<feature type="domain" description="Quinolinate phosphoribosyl transferase N-terminal" evidence="4">
    <location>
        <begin position="38"/>
        <end position="127"/>
    </location>
</feature>
<dbReference type="Gene3D" id="3.20.20.70">
    <property type="entry name" value="Aldolase class I"/>
    <property type="match status" value="1"/>
</dbReference>
<dbReference type="PANTHER" id="PTHR43202:SF1">
    <property type="entry name" value="NICOTINATE PHOSPHORIBOSYLTRANSFERASE"/>
    <property type="match status" value="1"/>
</dbReference>
<dbReference type="NCBIfam" id="NF006415">
    <property type="entry name" value="PRK08662.1"/>
    <property type="match status" value="1"/>
</dbReference>
<dbReference type="GO" id="GO:0004514">
    <property type="term" value="F:nicotinate-nucleotide diphosphorylase (carboxylating) activity"/>
    <property type="evidence" value="ECO:0007669"/>
    <property type="project" value="UniProtKB-EC"/>
</dbReference>
<dbReference type="Pfam" id="PF02749">
    <property type="entry name" value="QRPTase_N"/>
    <property type="match status" value="1"/>
</dbReference>
<evidence type="ECO:0000259" key="3">
    <source>
        <dbReference type="Pfam" id="PF01729"/>
    </source>
</evidence>
<dbReference type="Pfam" id="PF01729">
    <property type="entry name" value="QRPTase_C"/>
    <property type="match status" value="1"/>
</dbReference>